<name>A0ABQ9NLN1_9PEZI</name>
<feature type="binding site" evidence="3">
    <location>
        <position position="218"/>
    </location>
    <ligand>
        <name>Zn(2+)</name>
        <dbReference type="ChEBI" id="CHEBI:29105"/>
    </ligand>
</feature>
<evidence type="ECO:0000256" key="2">
    <source>
        <dbReference type="ARBA" id="ARBA00022679"/>
    </source>
</evidence>
<reference evidence="5" key="1">
    <citation type="submission" date="2022-10" db="EMBL/GenBank/DDBJ databases">
        <title>Culturing micro-colonial fungi from biological soil crusts in the Mojave desert and describing Neophaeococcomyces mojavensis, and introducing the new genera and species Taxawa tesnikishii.</title>
        <authorList>
            <person name="Kurbessoian T."/>
            <person name="Stajich J.E."/>
        </authorList>
    </citation>
    <scope>NUCLEOTIDE SEQUENCE</scope>
    <source>
        <strain evidence="5">TK_1</strain>
    </source>
</reference>
<proteinExistence type="predicted"/>
<evidence type="ECO:0000313" key="6">
    <source>
        <dbReference type="Proteomes" id="UP001172684"/>
    </source>
</evidence>
<dbReference type="Gene3D" id="3.20.20.330">
    <property type="entry name" value="Homocysteine-binding-like domain"/>
    <property type="match status" value="1"/>
</dbReference>
<comment type="caution">
    <text evidence="5">The sequence shown here is derived from an EMBL/GenBank/DDBJ whole genome shotgun (WGS) entry which is preliminary data.</text>
</comment>
<accession>A0ABQ9NLN1</accession>
<keyword evidence="6" id="KW-1185">Reference proteome</keyword>
<feature type="binding site" evidence="3">
    <location>
        <position position="289"/>
    </location>
    <ligand>
        <name>Zn(2+)</name>
        <dbReference type="ChEBI" id="CHEBI:29105"/>
    </ligand>
</feature>
<dbReference type="EMBL" id="JAPDRL010000057">
    <property type="protein sequence ID" value="KAJ9661448.1"/>
    <property type="molecule type" value="Genomic_DNA"/>
</dbReference>
<organism evidence="5 6">
    <name type="scientific">Coniosporium apollinis</name>
    <dbReference type="NCBI Taxonomy" id="61459"/>
    <lineage>
        <taxon>Eukaryota</taxon>
        <taxon>Fungi</taxon>
        <taxon>Dikarya</taxon>
        <taxon>Ascomycota</taxon>
        <taxon>Pezizomycotina</taxon>
        <taxon>Dothideomycetes</taxon>
        <taxon>Dothideomycetes incertae sedis</taxon>
        <taxon>Coniosporium</taxon>
    </lineage>
</organism>
<evidence type="ECO:0000259" key="4">
    <source>
        <dbReference type="PROSITE" id="PS50970"/>
    </source>
</evidence>
<comment type="cofactor">
    <cofactor evidence="3">
        <name>Zn(2+)</name>
        <dbReference type="ChEBI" id="CHEBI:29105"/>
    </cofactor>
</comment>
<feature type="domain" description="Hcy-binding" evidence="4">
    <location>
        <begin position="1"/>
        <end position="303"/>
    </location>
</feature>
<gene>
    <name evidence="5" type="ORF">H2201_006479</name>
</gene>
<dbReference type="PROSITE" id="PS50970">
    <property type="entry name" value="HCY"/>
    <property type="match status" value="1"/>
</dbReference>
<keyword evidence="3" id="KW-0862">Zinc</keyword>
<dbReference type="PANTHER" id="PTHR11103">
    <property type="entry name" value="SLR1189 PROTEIN"/>
    <property type="match status" value="1"/>
</dbReference>
<keyword evidence="3" id="KW-0479">Metal-binding</keyword>
<dbReference type="Pfam" id="PF02574">
    <property type="entry name" value="S-methyl_trans"/>
    <property type="match status" value="1"/>
</dbReference>
<evidence type="ECO:0000256" key="1">
    <source>
        <dbReference type="ARBA" id="ARBA00022603"/>
    </source>
</evidence>
<sequence length="305" mass="33171">MTSRKLFLTEGGIETTLVFKKGVDLPHFCALVLLDTVGGKESLRECYTPYIDIATELKTGIVLETPTWRGSSAWAEALGIDDADIPRLNREAVKFLQDLRDKYESPSTPIVVSGNLGPLSDAYKSSAGLSIDSARACYRSQVEALCEAGVDMLSTLTLNNTTEAIAAAQLAKEKDMPMIVSFCVETNGLLLEGKSLADAIMEVDKATGQSVVYYGINCAHPFHFERVLRETDQTVRQRLGEIRANASVKSHDELDNSDTLDRGDPESLSISYERLKPLLPALKVVGGCCGTDEEHVARIGLKLIG</sequence>
<dbReference type="SUPFAM" id="SSF82282">
    <property type="entry name" value="Homocysteine S-methyltransferase"/>
    <property type="match status" value="1"/>
</dbReference>
<feature type="binding site" evidence="3">
    <location>
        <position position="288"/>
    </location>
    <ligand>
        <name>Zn(2+)</name>
        <dbReference type="ChEBI" id="CHEBI:29105"/>
    </ligand>
</feature>
<dbReference type="PANTHER" id="PTHR11103:SF18">
    <property type="entry name" value="SLR1189 PROTEIN"/>
    <property type="match status" value="1"/>
</dbReference>
<dbReference type="Proteomes" id="UP001172684">
    <property type="component" value="Unassembled WGS sequence"/>
</dbReference>
<keyword evidence="2 3" id="KW-0808">Transferase</keyword>
<protein>
    <recommendedName>
        <fullName evidence="4">Hcy-binding domain-containing protein</fullName>
    </recommendedName>
</protein>
<keyword evidence="1 3" id="KW-0489">Methyltransferase</keyword>
<dbReference type="InterPro" id="IPR036589">
    <property type="entry name" value="HCY_dom_sf"/>
</dbReference>
<evidence type="ECO:0000313" key="5">
    <source>
        <dbReference type="EMBL" id="KAJ9661448.1"/>
    </source>
</evidence>
<dbReference type="InterPro" id="IPR003726">
    <property type="entry name" value="HCY_dom"/>
</dbReference>
<evidence type="ECO:0000256" key="3">
    <source>
        <dbReference type="PROSITE-ProRule" id="PRU00333"/>
    </source>
</evidence>